<dbReference type="InterPro" id="IPR005184">
    <property type="entry name" value="DUF306_Meta_HslJ"/>
</dbReference>
<reference evidence="4 5" key="1">
    <citation type="submission" date="2017-03" db="EMBL/GenBank/DDBJ databases">
        <authorList>
            <person name="Afonso C.L."/>
            <person name="Miller P.J."/>
            <person name="Scott M.A."/>
            <person name="Spackman E."/>
            <person name="Goraichik I."/>
            <person name="Dimitrov K.M."/>
            <person name="Suarez D.L."/>
            <person name="Swayne D.E."/>
        </authorList>
    </citation>
    <scope>NUCLEOTIDE SEQUENCE [LARGE SCALE GENOMIC DNA]</scope>
    <source>
        <strain evidence="4 5">CIP 102111</strain>
    </source>
</reference>
<proteinExistence type="predicted"/>
<feature type="domain" description="DUF306" evidence="3">
    <location>
        <begin position="68"/>
        <end position="140"/>
    </location>
</feature>
<evidence type="ECO:0000256" key="1">
    <source>
        <dbReference type="SAM" id="MobiDB-lite"/>
    </source>
</evidence>
<protein>
    <submittedName>
        <fullName evidence="4">Heat shock protein HslJ</fullName>
    </submittedName>
</protein>
<evidence type="ECO:0000256" key="2">
    <source>
        <dbReference type="SAM" id="SignalP"/>
    </source>
</evidence>
<evidence type="ECO:0000313" key="4">
    <source>
        <dbReference type="EMBL" id="SMY00288.1"/>
    </source>
</evidence>
<evidence type="ECO:0000259" key="3">
    <source>
        <dbReference type="Pfam" id="PF03724"/>
    </source>
</evidence>
<dbReference type="Gene3D" id="2.40.128.270">
    <property type="match status" value="1"/>
</dbReference>
<accession>A0A2H1KL40</accession>
<name>A0A2H1KL40_9MICO</name>
<gene>
    <name evidence="4" type="ORF">BC102111_03419</name>
</gene>
<dbReference type="GeneID" id="99772487"/>
<dbReference type="Proteomes" id="UP000234333">
    <property type="component" value="Unassembled WGS sequence"/>
</dbReference>
<keyword evidence="2" id="KW-0732">Signal</keyword>
<feature type="signal peptide" evidence="2">
    <location>
        <begin position="1"/>
        <end position="30"/>
    </location>
</feature>
<dbReference type="AlphaFoldDB" id="A0A2H1KL40"/>
<feature type="chain" id="PRO_5013560953" evidence="2">
    <location>
        <begin position="31"/>
        <end position="149"/>
    </location>
</feature>
<evidence type="ECO:0000313" key="5">
    <source>
        <dbReference type="Proteomes" id="UP000234333"/>
    </source>
</evidence>
<organism evidence="4 5">
    <name type="scientific">Brevibacterium casei CIP 102111</name>
    <dbReference type="NCBI Taxonomy" id="1255625"/>
    <lineage>
        <taxon>Bacteria</taxon>
        <taxon>Bacillati</taxon>
        <taxon>Actinomycetota</taxon>
        <taxon>Actinomycetes</taxon>
        <taxon>Micrococcales</taxon>
        <taxon>Brevibacteriaceae</taxon>
        <taxon>Brevibacterium</taxon>
    </lineage>
</organism>
<dbReference type="RefSeq" id="WP_101624940.1">
    <property type="nucleotide sequence ID" value="NZ_FXZC01000011.1"/>
</dbReference>
<dbReference type="InterPro" id="IPR038670">
    <property type="entry name" value="HslJ-like_sf"/>
</dbReference>
<sequence length="149" mass="15115">MDIATQHHPSLRLLLGAVALAATLPLAACANGAEPSEPASSSASDPSTPSETESATVDPVGKWTSPEAGEPFLELKEDGSVEGSDGCNAIKSSWTLDGDTITIEPFTSTQKACAGVDSWLSKAAAATIEGDVMTVKDGQGSVIGGLEKQ</sequence>
<keyword evidence="4" id="KW-0346">Stress response</keyword>
<dbReference type="EMBL" id="FXZC01000011">
    <property type="protein sequence ID" value="SMY00288.1"/>
    <property type="molecule type" value="Genomic_DNA"/>
</dbReference>
<dbReference type="Pfam" id="PF03724">
    <property type="entry name" value="META"/>
    <property type="match status" value="1"/>
</dbReference>
<feature type="region of interest" description="Disordered" evidence="1">
    <location>
        <begin position="31"/>
        <end position="70"/>
    </location>
</feature>
<feature type="compositionally biased region" description="Low complexity" evidence="1">
    <location>
        <begin position="31"/>
        <end position="56"/>
    </location>
</feature>